<organism evidence="1 2">
    <name type="scientific">Alkalimonas collagenimarina</name>
    <dbReference type="NCBI Taxonomy" id="400390"/>
    <lineage>
        <taxon>Bacteria</taxon>
        <taxon>Pseudomonadati</taxon>
        <taxon>Pseudomonadota</taxon>
        <taxon>Gammaproteobacteria</taxon>
        <taxon>Alkalimonas</taxon>
    </lineage>
</organism>
<name>A0ABT9H3U3_9GAMM</name>
<dbReference type="EMBL" id="JAUZVZ010000031">
    <property type="protein sequence ID" value="MDP4537729.1"/>
    <property type="molecule type" value="Genomic_DNA"/>
</dbReference>
<gene>
    <name evidence="1" type="ORF">Q3O60_16205</name>
</gene>
<protein>
    <submittedName>
        <fullName evidence="1">DUF2750 domain-containing protein</fullName>
    </submittedName>
</protein>
<dbReference type="InterPro" id="IPR021284">
    <property type="entry name" value="DUF2750"/>
</dbReference>
<evidence type="ECO:0000313" key="2">
    <source>
        <dbReference type="Proteomes" id="UP001231616"/>
    </source>
</evidence>
<dbReference type="RefSeq" id="WP_305894978.1">
    <property type="nucleotide sequence ID" value="NZ_JAUZVZ010000031.1"/>
</dbReference>
<reference evidence="1 2" key="1">
    <citation type="submission" date="2023-08" db="EMBL/GenBank/DDBJ databases">
        <authorList>
            <person name="Joshi A."/>
            <person name="Thite S."/>
        </authorList>
    </citation>
    <scope>NUCLEOTIDE SEQUENCE [LARGE SCALE GENOMIC DNA]</scope>
    <source>
        <strain evidence="1 2">AC40</strain>
    </source>
</reference>
<evidence type="ECO:0000313" key="1">
    <source>
        <dbReference type="EMBL" id="MDP4537729.1"/>
    </source>
</evidence>
<sequence length="129" mass="14630">MEYQLSDEELNKLNTLDAEQRYDYFIRAAVDLETIWILVDDEGFVLVSAEDDRCIPVWPHAELAELWIDGEWSACQAQSIPLTTWLEKWTTGLQSDELSIAVFPDSEGPGVVVSPEEMEQALQAEQAPE</sequence>
<dbReference type="Pfam" id="PF11042">
    <property type="entry name" value="DUF2750"/>
    <property type="match status" value="1"/>
</dbReference>
<comment type="caution">
    <text evidence="1">The sequence shown here is derived from an EMBL/GenBank/DDBJ whole genome shotgun (WGS) entry which is preliminary data.</text>
</comment>
<keyword evidence="2" id="KW-1185">Reference proteome</keyword>
<dbReference type="Proteomes" id="UP001231616">
    <property type="component" value="Unassembled WGS sequence"/>
</dbReference>
<accession>A0ABT9H3U3</accession>
<proteinExistence type="predicted"/>